<proteinExistence type="predicted"/>
<dbReference type="PANTHER" id="PTHR47926:SF375">
    <property type="entry name" value="PENTATRICOPEPTIDE REPEAT-CONTAINING PROTEIN"/>
    <property type="match status" value="1"/>
</dbReference>
<dbReference type="GO" id="GO:0003723">
    <property type="term" value="F:RNA binding"/>
    <property type="evidence" value="ECO:0007669"/>
    <property type="project" value="InterPro"/>
</dbReference>
<dbReference type="STRING" id="52838.A0A4S8J5P5"/>
<reference evidence="1 2" key="1">
    <citation type="journal article" date="2019" name="Nat. Plants">
        <title>Genome sequencing of Musa balbisiana reveals subgenome evolution and function divergence in polyploid bananas.</title>
        <authorList>
            <person name="Yao X."/>
        </authorList>
    </citation>
    <scope>NUCLEOTIDE SEQUENCE [LARGE SCALE GENOMIC DNA]</scope>
    <source>
        <strain evidence="2">cv. DH-PKW</strain>
        <tissue evidence="1">Leaves</tissue>
    </source>
</reference>
<gene>
    <name evidence="1" type="ORF">C4D60_Mb11t17160</name>
</gene>
<dbReference type="InterPro" id="IPR046960">
    <property type="entry name" value="PPR_At4g14850-like_plant"/>
</dbReference>
<dbReference type="EMBL" id="PYDT01000007">
    <property type="protein sequence ID" value="THU56429.1"/>
    <property type="molecule type" value="Genomic_DNA"/>
</dbReference>
<evidence type="ECO:0000313" key="1">
    <source>
        <dbReference type="EMBL" id="THU56429.1"/>
    </source>
</evidence>
<dbReference type="PANTHER" id="PTHR47926">
    <property type="entry name" value="PENTATRICOPEPTIDE REPEAT-CONTAINING PROTEIN"/>
    <property type="match status" value="1"/>
</dbReference>
<comment type="caution">
    <text evidence="1">The sequence shown here is derived from an EMBL/GenBank/DDBJ whole genome shotgun (WGS) entry which is preliminary data.</text>
</comment>
<organism evidence="1 2">
    <name type="scientific">Musa balbisiana</name>
    <name type="common">Banana</name>
    <dbReference type="NCBI Taxonomy" id="52838"/>
    <lineage>
        <taxon>Eukaryota</taxon>
        <taxon>Viridiplantae</taxon>
        <taxon>Streptophyta</taxon>
        <taxon>Embryophyta</taxon>
        <taxon>Tracheophyta</taxon>
        <taxon>Spermatophyta</taxon>
        <taxon>Magnoliopsida</taxon>
        <taxon>Liliopsida</taxon>
        <taxon>Zingiberales</taxon>
        <taxon>Musaceae</taxon>
        <taxon>Musa</taxon>
    </lineage>
</organism>
<dbReference type="Proteomes" id="UP000317650">
    <property type="component" value="Chromosome 11"/>
</dbReference>
<name>A0A4S8J5P5_MUSBA</name>
<keyword evidence="2" id="KW-1185">Reference proteome</keyword>
<sequence length="148" mass="16818">MLVIGLSTCSHVGSLKLGKEIYGFPSRCCSDGIESVRNALITMYLKCKDMEHACLFVSNGQNEVFGHMEYNVCRLSPVRPSRGSFFHFLRHGALRSSTKLYNRVTYLALCACVANLQHGRELHCYIIKHDFKGFLLLWNSLIDMYSES</sequence>
<dbReference type="AlphaFoldDB" id="A0A4S8J5P5"/>
<accession>A0A4S8J5P5</accession>
<dbReference type="GO" id="GO:0009451">
    <property type="term" value="P:RNA modification"/>
    <property type="evidence" value="ECO:0007669"/>
    <property type="project" value="InterPro"/>
</dbReference>
<evidence type="ECO:0000313" key="2">
    <source>
        <dbReference type="Proteomes" id="UP000317650"/>
    </source>
</evidence>
<protein>
    <submittedName>
        <fullName evidence="1">Uncharacterized protein</fullName>
    </submittedName>
</protein>